<dbReference type="OrthoDB" id="9970095at2759"/>
<proteinExistence type="predicted"/>
<dbReference type="Pfam" id="PF08883">
    <property type="entry name" value="DOPA_dioxygen"/>
    <property type="match status" value="1"/>
</dbReference>
<dbReference type="PANTHER" id="PTHR36423:SF2">
    <property type="entry name" value="AFR070WP"/>
    <property type="match status" value="1"/>
</dbReference>
<dbReference type="KEGG" id="sla:SERLADRAFT_473110"/>
<dbReference type="RefSeq" id="XP_007320912.1">
    <property type="nucleotide sequence ID" value="XM_007320850.1"/>
</dbReference>
<dbReference type="InterPro" id="IPR014980">
    <property type="entry name" value="DOPA_dioxygen"/>
</dbReference>
<gene>
    <name evidence="1" type="ORF">SERLADRAFT_473110</name>
</gene>
<name>F8P2I9_SERL9</name>
<dbReference type="GeneID" id="18820245"/>
<protein>
    <recommendedName>
        <fullName evidence="2">DOPA-like domain-containing protein</fullName>
    </recommendedName>
</protein>
<dbReference type="Gene3D" id="3.30.70.1240">
    <property type="entry name" value="DOPA-like domains"/>
    <property type="match status" value="1"/>
</dbReference>
<reference evidence="1" key="1">
    <citation type="submission" date="2011-04" db="EMBL/GenBank/DDBJ databases">
        <title>Evolution of plant cell wall degrading machinery underlies the functional diversity of forest fungi.</title>
        <authorList>
            <consortium name="US DOE Joint Genome Institute (JGI-PGF)"/>
            <person name="Eastwood D.C."/>
            <person name="Floudas D."/>
            <person name="Binder M."/>
            <person name="Majcherczyk A."/>
            <person name="Schneider P."/>
            <person name="Aerts A."/>
            <person name="Asiegbu F.O."/>
            <person name="Baker S.E."/>
            <person name="Barry K."/>
            <person name="Bendiksby M."/>
            <person name="Blumentritt M."/>
            <person name="Coutinho P.M."/>
            <person name="Cullen D."/>
            <person name="Cullen D."/>
            <person name="Gathman A."/>
            <person name="Goodell B."/>
            <person name="Henrissat B."/>
            <person name="Ihrmark K."/>
            <person name="Kauserud H."/>
            <person name="Kohler A."/>
            <person name="LaButti K."/>
            <person name="Lapidus A."/>
            <person name="Lavin J.L."/>
            <person name="Lee Y.-H."/>
            <person name="Lindquist E."/>
            <person name="Lilly W."/>
            <person name="Lucas S."/>
            <person name="Morin E."/>
            <person name="Murat C."/>
            <person name="Oguiza J.A."/>
            <person name="Park J."/>
            <person name="Pisabarro A.G."/>
            <person name="Riley R."/>
            <person name="Rosling A."/>
            <person name="Salamov A."/>
            <person name="Schmidt O."/>
            <person name="Schmutz J."/>
            <person name="Skrede I."/>
            <person name="Stenlid J."/>
            <person name="Wiebenga A."/>
            <person name="Xie X."/>
            <person name="Kues U."/>
            <person name="Hibbett D.S."/>
            <person name="Hoffmeister D."/>
            <person name="Hogberg N."/>
            <person name="Martin F."/>
            <person name="Grigoriev I.V."/>
            <person name="Watkinson S.C."/>
        </authorList>
    </citation>
    <scope>NUCLEOTIDE SEQUENCE</scope>
    <source>
        <strain evidence="1">S7.9</strain>
    </source>
</reference>
<evidence type="ECO:0000313" key="1">
    <source>
        <dbReference type="EMBL" id="EGO22374.1"/>
    </source>
</evidence>
<sequence>MTYESPLVGYENAELLPSTINPDGISLFNPPGPKSASYDEFPKPIDPSNGFDFHIYYTQGVPSETKYARELHERVRREFPELRIHELLDWPVPPHLTTTFEVNTSNPHQTGALFCWFVVHRGPCSVLIHPHTGNPLRDHTELATWIGKPWPVDVDIIKKHSPSD</sequence>
<dbReference type="PANTHER" id="PTHR36423">
    <property type="entry name" value="AFR070WP"/>
    <property type="match status" value="1"/>
</dbReference>
<dbReference type="Proteomes" id="UP000008064">
    <property type="component" value="Unassembled WGS sequence"/>
</dbReference>
<dbReference type="EMBL" id="GL945437">
    <property type="protein sequence ID" value="EGO22374.1"/>
    <property type="molecule type" value="Genomic_DNA"/>
</dbReference>
<dbReference type="SUPFAM" id="SSF143410">
    <property type="entry name" value="DOPA-like"/>
    <property type="match status" value="1"/>
</dbReference>
<dbReference type="InterPro" id="IPR023389">
    <property type="entry name" value="DOPA-like_sf"/>
</dbReference>
<organism>
    <name type="scientific">Serpula lacrymans var. lacrymans (strain S7.9)</name>
    <name type="common">Dry rot fungus</name>
    <dbReference type="NCBI Taxonomy" id="578457"/>
    <lineage>
        <taxon>Eukaryota</taxon>
        <taxon>Fungi</taxon>
        <taxon>Dikarya</taxon>
        <taxon>Basidiomycota</taxon>
        <taxon>Agaricomycotina</taxon>
        <taxon>Agaricomycetes</taxon>
        <taxon>Agaricomycetidae</taxon>
        <taxon>Boletales</taxon>
        <taxon>Coniophorineae</taxon>
        <taxon>Serpulaceae</taxon>
        <taxon>Serpula</taxon>
    </lineage>
</organism>
<dbReference type="HOGENOM" id="CLU_090062_0_1_1"/>
<evidence type="ECO:0008006" key="2">
    <source>
        <dbReference type="Google" id="ProtNLM"/>
    </source>
</evidence>
<accession>F8P2I9</accession>
<dbReference type="AlphaFoldDB" id="F8P2I9"/>